<dbReference type="InterPro" id="IPR017946">
    <property type="entry name" value="PLC-like_Pdiesterase_TIM-brl"/>
</dbReference>
<keyword evidence="1" id="KW-0812">Transmembrane</keyword>
<dbReference type="OrthoDB" id="2079904at2"/>
<dbReference type="EMBL" id="NWTM01000001">
    <property type="protein sequence ID" value="RYC43718.1"/>
    <property type="molecule type" value="Genomic_DNA"/>
</dbReference>
<organism evidence="2 3">
    <name type="scientific">Pectobacterium zantedeschiae</name>
    <dbReference type="NCBI Taxonomy" id="2034769"/>
    <lineage>
        <taxon>Bacteria</taxon>
        <taxon>Pseudomonadati</taxon>
        <taxon>Pseudomonadota</taxon>
        <taxon>Gammaproteobacteria</taxon>
        <taxon>Enterobacterales</taxon>
        <taxon>Pectobacteriaceae</taxon>
        <taxon>Pectobacterium</taxon>
    </lineage>
</organism>
<dbReference type="Proteomes" id="UP001138460">
    <property type="component" value="Unassembled WGS sequence"/>
</dbReference>
<dbReference type="AlphaFoldDB" id="A0A9X8JHA7"/>
<keyword evidence="1" id="KW-0472">Membrane</keyword>
<dbReference type="PANTHER" id="PTHR13593">
    <property type="match status" value="1"/>
</dbReference>
<dbReference type="InterPro" id="IPR051057">
    <property type="entry name" value="PI-PLC_domain"/>
</dbReference>
<evidence type="ECO:0000256" key="1">
    <source>
        <dbReference type="SAM" id="Phobius"/>
    </source>
</evidence>
<accession>A0A9X8JHA7</accession>
<dbReference type="Gene3D" id="3.20.20.190">
    <property type="entry name" value="Phosphatidylinositol (PI) phosphodiesterase"/>
    <property type="match status" value="1"/>
</dbReference>
<sequence length="636" mass="70037">MPSKGVDFGVYINGVSFNIVALKYDAGSEKPSFNKTFSSLDSFQFNQFEVNTDLPFHVTGTFDWTVNSTPPFHREIEINGLTGNMSGDFEDMMKTPSIINGTSAISYGFYDAGSGSGGLTNRDQNYVYITPNMSNWMGDTAKKNPNLKSSPFYNFALPGSHDAGSFDLKALDKILNNSALLTAFLGFLAPILGVAVPILVALGLPKLRRLLIKLAVTQKDDISTQLNLGCRYFDFRPGKLPSPFNTVAPDFYHIHSIIPGYSLNAFLTDVFGWLEKNPTEIVIVSLNGQGLSDSIIEPKKEELESIVSAINNRFKSINIGNSSDLETSYDNLISEGKRLVFLNQIADWNLASKYDSYSDADYSTLNPENIINALKRIKPTPPAGKIYTVLQLQDTATNAISIPAYISEFLSLSDASSVLMSTKLSFDKTTYPWVRNNAAQIAPGNLPVIFLNDFVDNNLALISSNVTLQRIEQRVGYFTIQSVNFKNVFLRIDGSGSNQQNPAGFGTVNAQYGPPGEYEKFSIETDENNVSRIRSLAFPNAYLRLDGNNIDRQNPAGAGIVNCQYTPPGPWEKFYIEENSEGNFTIRSAQFPDVYLRLDGSNIDQQNPAGAGVVNGQYAPPGPWEVFKITKLSSNQ</sequence>
<dbReference type="RefSeq" id="WP_129711851.1">
    <property type="nucleotide sequence ID" value="NZ_JBEHFA010000006.1"/>
</dbReference>
<evidence type="ECO:0000313" key="3">
    <source>
        <dbReference type="Proteomes" id="UP001138460"/>
    </source>
</evidence>
<dbReference type="PANTHER" id="PTHR13593:SF146">
    <property type="entry name" value="PLC-LIKE PHOSPHODIESTERASE"/>
    <property type="match status" value="1"/>
</dbReference>
<dbReference type="PROSITE" id="PS50007">
    <property type="entry name" value="PIPLC_X_DOMAIN"/>
    <property type="match status" value="1"/>
</dbReference>
<evidence type="ECO:0000313" key="2">
    <source>
        <dbReference type="EMBL" id="RYC43718.1"/>
    </source>
</evidence>
<comment type="caution">
    <text evidence="2">The sequence shown here is derived from an EMBL/GenBank/DDBJ whole genome shotgun (WGS) entry which is preliminary data.</text>
</comment>
<dbReference type="InterPro" id="IPR008999">
    <property type="entry name" value="Actin-crosslinking"/>
</dbReference>
<gene>
    <name evidence="2" type="ORF">CLR69_01315</name>
</gene>
<dbReference type="SUPFAM" id="SSF51695">
    <property type="entry name" value="PLC-like phosphodiesterases"/>
    <property type="match status" value="1"/>
</dbReference>
<keyword evidence="1" id="KW-1133">Transmembrane helix</keyword>
<feature type="transmembrane region" description="Helical" evidence="1">
    <location>
        <begin position="179"/>
        <end position="204"/>
    </location>
</feature>
<proteinExistence type="predicted"/>
<name>A0A9X8JHA7_9GAMM</name>
<keyword evidence="3" id="KW-1185">Reference proteome</keyword>
<dbReference type="Gene3D" id="2.80.10.50">
    <property type="match status" value="1"/>
</dbReference>
<dbReference type="SUPFAM" id="SSF50405">
    <property type="entry name" value="Actin-crosslinking proteins"/>
    <property type="match status" value="1"/>
</dbReference>
<dbReference type="GO" id="GO:0008081">
    <property type="term" value="F:phosphoric diester hydrolase activity"/>
    <property type="evidence" value="ECO:0007669"/>
    <property type="project" value="InterPro"/>
</dbReference>
<reference evidence="2 3" key="1">
    <citation type="journal article" date="2018" name="Syst. Appl. Microbiol.">
        <title>Pectobacterium zantedeschiae sp. nov. a new species of a soft rot pathogen isolated from Calla lily (Zantedeschia spp.).</title>
        <authorList>
            <person name="Waleron M."/>
            <person name="Misztak A."/>
            <person name="Waleron M."/>
            <person name="Franczuk M."/>
            <person name="Jonca J."/>
            <person name="Wielgomas B."/>
            <person name="Mikicinski A."/>
            <person name="Popovic T."/>
            <person name="Waleron K."/>
        </authorList>
    </citation>
    <scope>NUCLEOTIDE SEQUENCE [LARGE SCALE GENOMIC DNA]</scope>
    <source>
        <strain evidence="2 3">9M</strain>
    </source>
</reference>
<protein>
    <submittedName>
        <fullName evidence="2">Uncharacterized protein</fullName>
    </submittedName>
</protein>
<dbReference type="GO" id="GO:0006629">
    <property type="term" value="P:lipid metabolic process"/>
    <property type="evidence" value="ECO:0007669"/>
    <property type="project" value="InterPro"/>
</dbReference>
<dbReference type="CDD" id="cd00257">
    <property type="entry name" value="beta-trefoil_FSCN-like"/>
    <property type="match status" value="1"/>
</dbReference>